<dbReference type="EMBL" id="CM035421">
    <property type="protein sequence ID" value="KAH7388479.1"/>
    <property type="molecule type" value="Genomic_DNA"/>
</dbReference>
<comment type="caution">
    <text evidence="4">The sequence shown here is derived from an EMBL/GenBank/DDBJ whole genome shotgun (WGS) entry which is preliminary data.</text>
</comment>
<feature type="region of interest" description="Disordered" evidence="2">
    <location>
        <begin position="152"/>
        <end position="172"/>
    </location>
</feature>
<dbReference type="OMA" id="PIHNGHR"/>
<evidence type="ECO:0000256" key="2">
    <source>
        <dbReference type="SAM" id="MobiDB-lite"/>
    </source>
</evidence>
<feature type="domain" description="Cytidyltransferase-like" evidence="3">
    <location>
        <begin position="7"/>
        <end position="145"/>
    </location>
</feature>
<dbReference type="Proteomes" id="UP000825935">
    <property type="component" value="Chromosome 16"/>
</dbReference>
<dbReference type="GO" id="GO:0015937">
    <property type="term" value="P:coenzyme A biosynthetic process"/>
    <property type="evidence" value="ECO:0007669"/>
    <property type="project" value="TreeGrafter"/>
</dbReference>
<dbReference type="InterPro" id="IPR004821">
    <property type="entry name" value="Cyt_trans-like"/>
</dbReference>
<sequence length="172" mass="18980">MTYKSVVLGGTFDHLHDGHKSLLKAAAAFATDRMVIGITVGVMLEKKEYPDLIEPFETRKAAVEHYIQSIKPDLKVEVHAITDPFGPSIVDEDLQAIVVSKETMAGALAVNRRREEKGLSLLEVEVINLVEGDGEKLSSTLIRKRIARKLEDSPLDDSSSLLHEDSFPEGKD</sequence>
<gene>
    <name evidence="4" type="ORF">KP509_16G077600</name>
</gene>
<keyword evidence="5" id="KW-1185">Reference proteome</keyword>
<name>A0A8T2T5W4_CERRI</name>
<dbReference type="OrthoDB" id="27911at2759"/>
<dbReference type="NCBIfam" id="NF001985">
    <property type="entry name" value="PRK00777.1"/>
    <property type="match status" value="1"/>
</dbReference>
<dbReference type="SUPFAM" id="SSF52374">
    <property type="entry name" value="Nucleotidylyl transferase"/>
    <property type="match status" value="1"/>
</dbReference>
<dbReference type="GO" id="GO:0004140">
    <property type="term" value="F:dephospho-CoA kinase activity"/>
    <property type="evidence" value="ECO:0007669"/>
    <property type="project" value="TreeGrafter"/>
</dbReference>
<evidence type="ECO:0000313" key="5">
    <source>
        <dbReference type="Proteomes" id="UP000825935"/>
    </source>
</evidence>
<dbReference type="InterPro" id="IPR014729">
    <property type="entry name" value="Rossmann-like_a/b/a_fold"/>
</dbReference>
<protein>
    <recommendedName>
        <fullName evidence="3">Cytidyltransferase-like domain-containing protein</fullName>
    </recommendedName>
</protein>
<dbReference type="PANTHER" id="PTHR10695">
    <property type="entry name" value="DEPHOSPHO-COA KINASE-RELATED"/>
    <property type="match status" value="1"/>
</dbReference>
<organism evidence="4 5">
    <name type="scientific">Ceratopteris richardii</name>
    <name type="common">Triangle waterfern</name>
    <dbReference type="NCBI Taxonomy" id="49495"/>
    <lineage>
        <taxon>Eukaryota</taxon>
        <taxon>Viridiplantae</taxon>
        <taxon>Streptophyta</taxon>
        <taxon>Embryophyta</taxon>
        <taxon>Tracheophyta</taxon>
        <taxon>Polypodiopsida</taxon>
        <taxon>Polypodiidae</taxon>
        <taxon>Polypodiales</taxon>
        <taxon>Pteridineae</taxon>
        <taxon>Pteridaceae</taxon>
        <taxon>Parkerioideae</taxon>
        <taxon>Ceratopteris</taxon>
    </lineage>
</organism>
<reference evidence="4" key="1">
    <citation type="submission" date="2021-08" db="EMBL/GenBank/DDBJ databases">
        <title>WGS assembly of Ceratopteris richardii.</title>
        <authorList>
            <person name="Marchant D.B."/>
            <person name="Chen G."/>
            <person name="Jenkins J."/>
            <person name="Shu S."/>
            <person name="Leebens-Mack J."/>
            <person name="Grimwood J."/>
            <person name="Schmutz J."/>
            <person name="Soltis P."/>
            <person name="Soltis D."/>
            <person name="Chen Z.-H."/>
        </authorList>
    </citation>
    <scope>NUCLEOTIDE SEQUENCE</scope>
    <source>
        <strain evidence="4">Whitten #5841</strain>
        <tissue evidence="4">Leaf</tissue>
    </source>
</reference>
<evidence type="ECO:0000259" key="3">
    <source>
        <dbReference type="Pfam" id="PF01467"/>
    </source>
</evidence>
<dbReference type="Pfam" id="PF01467">
    <property type="entry name" value="CTP_transf_like"/>
    <property type="match status" value="1"/>
</dbReference>
<evidence type="ECO:0000313" key="4">
    <source>
        <dbReference type="EMBL" id="KAH7388479.1"/>
    </source>
</evidence>
<dbReference type="CDD" id="cd02164">
    <property type="entry name" value="PPAT_CoAS"/>
    <property type="match status" value="1"/>
</dbReference>
<accession>A0A8T2T5W4</accession>
<dbReference type="NCBIfam" id="TIGR00125">
    <property type="entry name" value="cyt_tran_rel"/>
    <property type="match status" value="1"/>
</dbReference>
<dbReference type="FunFam" id="3.40.50.620:FF:000089">
    <property type="entry name" value="Bifunctional coenzyme A synthase"/>
    <property type="match status" value="1"/>
</dbReference>
<evidence type="ECO:0000256" key="1">
    <source>
        <dbReference type="ARBA" id="ARBA00004724"/>
    </source>
</evidence>
<dbReference type="AlphaFoldDB" id="A0A8T2T5W4"/>
<dbReference type="Gene3D" id="3.40.50.620">
    <property type="entry name" value="HUPs"/>
    <property type="match status" value="1"/>
</dbReference>
<comment type="pathway">
    <text evidence="1">Cofactor biosynthesis; coenzyme A biosynthesis.</text>
</comment>
<feature type="compositionally biased region" description="Basic and acidic residues" evidence="2">
    <location>
        <begin position="162"/>
        <end position="172"/>
    </location>
</feature>
<dbReference type="PANTHER" id="PTHR10695:SF46">
    <property type="entry name" value="BIFUNCTIONAL COENZYME A SYNTHASE-RELATED"/>
    <property type="match status" value="1"/>
</dbReference>
<proteinExistence type="predicted"/>